<dbReference type="EMBL" id="JAEHOE010000112">
    <property type="protein sequence ID" value="KAG2486410.1"/>
    <property type="molecule type" value="Genomic_DNA"/>
</dbReference>
<dbReference type="Pfam" id="PF05761">
    <property type="entry name" value="5_nucleotid"/>
    <property type="match status" value="1"/>
</dbReference>
<gene>
    <name evidence="5" type="ORF">HYH03_014859</name>
</gene>
<evidence type="ECO:0000256" key="3">
    <source>
        <dbReference type="ARBA" id="ARBA00022842"/>
    </source>
</evidence>
<evidence type="ECO:0000313" key="6">
    <source>
        <dbReference type="Proteomes" id="UP000612055"/>
    </source>
</evidence>
<dbReference type="GO" id="GO:0008253">
    <property type="term" value="F:5'-nucleotidase activity"/>
    <property type="evidence" value="ECO:0007669"/>
    <property type="project" value="TreeGrafter"/>
</dbReference>
<dbReference type="InterPro" id="IPR008380">
    <property type="entry name" value="HAD-SF_hydro_IG_5-nucl"/>
</dbReference>
<feature type="region of interest" description="Disordered" evidence="4">
    <location>
        <begin position="244"/>
        <end position="274"/>
    </location>
</feature>
<feature type="region of interest" description="Disordered" evidence="4">
    <location>
        <begin position="129"/>
        <end position="151"/>
    </location>
</feature>
<protein>
    <submittedName>
        <fullName evidence="5">Uncharacterized protein</fullName>
    </submittedName>
</protein>
<dbReference type="InterPro" id="IPR036412">
    <property type="entry name" value="HAD-like_sf"/>
</dbReference>
<feature type="compositionally biased region" description="Gly residues" evidence="4">
    <location>
        <begin position="133"/>
        <end position="147"/>
    </location>
</feature>
<dbReference type="OrthoDB" id="10252832at2759"/>
<keyword evidence="2" id="KW-0378">Hydrolase</keyword>
<evidence type="ECO:0000256" key="1">
    <source>
        <dbReference type="ARBA" id="ARBA00022723"/>
    </source>
</evidence>
<keyword evidence="1" id="KW-0479">Metal-binding</keyword>
<evidence type="ECO:0000256" key="2">
    <source>
        <dbReference type="ARBA" id="ARBA00022801"/>
    </source>
</evidence>
<evidence type="ECO:0000313" key="5">
    <source>
        <dbReference type="EMBL" id="KAG2486410.1"/>
    </source>
</evidence>
<keyword evidence="3" id="KW-0460">Magnesium</keyword>
<evidence type="ECO:0000256" key="4">
    <source>
        <dbReference type="SAM" id="MobiDB-lite"/>
    </source>
</evidence>
<keyword evidence="6" id="KW-1185">Reference proteome</keyword>
<dbReference type="PANTHER" id="PTHR12103">
    <property type="entry name" value="5'-NUCLEOTIDASE DOMAIN-CONTAINING"/>
    <property type="match status" value="1"/>
</dbReference>
<dbReference type="PANTHER" id="PTHR12103:SF15">
    <property type="entry name" value="CYTOSOLIC PURINE 5'-NUCLEOTIDASE"/>
    <property type="match status" value="1"/>
</dbReference>
<dbReference type="SUPFAM" id="SSF56784">
    <property type="entry name" value="HAD-like"/>
    <property type="match status" value="1"/>
</dbReference>
<dbReference type="AlphaFoldDB" id="A0A835XT36"/>
<accession>A0A835XT36</accession>
<proteinExistence type="predicted"/>
<dbReference type="Proteomes" id="UP000612055">
    <property type="component" value="Unassembled WGS sequence"/>
</dbReference>
<name>A0A835XT36_9CHLO</name>
<reference evidence="5" key="1">
    <citation type="journal article" date="2020" name="bioRxiv">
        <title>Comparative genomics of Chlamydomonas.</title>
        <authorList>
            <person name="Craig R.J."/>
            <person name="Hasan A.R."/>
            <person name="Ness R.W."/>
            <person name="Keightley P.D."/>
        </authorList>
    </citation>
    <scope>NUCLEOTIDE SEQUENCE</scope>
    <source>
        <strain evidence="5">CCAP 11/70</strain>
    </source>
</reference>
<sequence>MLVVPELELELDRVGRSAVGAGGLGAGGEACVYCRRVGRGRTMLVVPELELELDRVGRSAVGAGGLGAGGKRVYIADASVGGRTMLVVPELELELDRVGRSAKMQEELRQLRQLRDEYDDRIQRLRWSIARGGQQGQQQRGGEGGAVGDEQSRKDAQALLEAAEEQRAKLKSRHSALLRAHHRQFHPVWGQLMKTGHQNSRFAHQLERYACLYTSHVSNIAFVSPEKSFMGRLERLAHEWEYEEAQEDEERRNGAPSFGPGAAVDDIGSTSSTW</sequence>
<dbReference type="GO" id="GO:0046872">
    <property type="term" value="F:metal ion binding"/>
    <property type="evidence" value="ECO:0007669"/>
    <property type="project" value="UniProtKB-KW"/>
</dbReference>
<organism evidence="5 6">
    <name type="scientific">Edaphochlamys debaryana</name>
    <dbReference type="NCBI Taxonomy" id="47281"/>
    <lineage>
        <taxon>Eukaryota</taxon>
        <taxon>Viridiplantae</taxon>
        <taxon>Chlorophyta</taxon>
        <taxon>core chlorophytes</taxon>
        <taxon>Chlorophyceae</taxon>
        <taxon>CS clade</taxon>
        <taxon>Chlamydomonadales</taxon>
        <taxon>Chlamydomonadales incertae sedis</taxon>
        <taxon>Edaphochlamys</taxon>
    </lineage>
</organism>
<comment type="caution">
    <text evidence="5">The sequence shown here is derived from an EMBL/GenBank/DDBJ whole genome shotgun (WGS) entry which is preliminary data.</text>
</comment>